<dbReference type="EMBL" id="QXFT01003575">
    <property type="protein sequence ID" value="KAE9284503.1"/>
    <property type="molecule type" value="Genomic_DNA"/>
</dbReference>
<keyword evidence="3" id="KW-1185">Reference proteome</keyword>
<feature type="compositionally biased region" description="Basic and acidic residues" evidence="1">
    <location>
        <begin position="124"/>
        <end position="135"/>
    </location>
</feature>
<organism evidence="2 3">
    <name type="scientific">Phytophthora rubi</name>
    <dbReference type="NCBI Taxonomy" id="129364"/>
    <lineage>
        <taxon>Eukaryota</taxon>
        <taxon>Sar</taxon>
        <taxon>Stramenopiles</taxon>
        <taxon>Oomycota</taxon>
        <taxon>Peronosporomycetes</taxon>
        <taxon>Peronosporales</taxon>
        <taxon>Peronosporaceae</taxon>
        <taxon>Phytophthora</taxon>
    </lineage>
</organism>
<evidence type="ECO:0000313" key="2">
    <source>
        <dbReference type="EMBL" id="KAE9284503.1"/>
    </source>
</evidence>
<gene>
    <name evidence="2" type="ORF">PR003_g26839</name>
</gene>
<protein>
    <submittedName>
        <fullName evidence="2">Uncharacterized protein</fullName>
    </submittedName>
</protein>
<accession>A0A6A4C8R3</accession>
<name>A0A6A4C8R3_9STRA</name>
<dbReference type="AlphaFoldDB" id="A0A6A4C8R3"/>
<feature type="region of interest" description="Disordered" evidence="1">
    <location>
        <begin position="107"/>
        <end position="135"/>
    </location>
</feature>
<feature type="region of interest" description="Disordered" evidence="1">
    <location>
        <begin position="13"/>
        <end position="51"/>
    </location>
</feature>
<sequence length="259" mass="30082">MIDDILRYRERNSAREPSLRRYRSQDDERRREGRSTEGPRKGYHRERGFRDSDRYHDRPRIVEALIDVFAALKARGSDGAWTSSLDVRQHGYDTTDGCGNEVRAYKWSQHSDEKSGDSYGSDPTHGRIESTTENEHRVVSNGVLDVIRGMDRMNPAAVSLDLFHDTAILPNKVVVPLWKCQGNSYNEPHDTQVVGGPNEDWYIPGREWREFRLPRWQPPLSTHEVWIRRSETLVPTITKFRRGRPTWVQLTNVSPKGTR</sequence>
<dbReference type="Proteomes" id="UP000434957">
    <property type="component" value="Unassembled WGS sequence"/>
</dbReference>
<reference evidence="2 3" key="1">
    <citation type="submission" date="2018-08" db="EMBL/GenBank/DDBJ databases">
        <title>Genomic investigation of the strawberry pathogen Phytophthora fragariae indicates pathogenicity is determined by transcriptional variation in three key races.</title>
        <authorList>
            <person name="Adams T.M."/>
            <person name="Armitage A.D."/>
            <person name="Sobczyk M.K."/>
            <person name="Bates H.J."/>
            <person name="Dunwell J.M."/>
            <person name="Nellist C.F."/>
            <person name="Harrison R.J."/>
        </authorList>
    </citation>
    <scope>NUCLEOTIDE SEQUENCE [LARGE SCALE GENOMIC DNA]</scope>
    <source>
        <strain evidence="2 3">SCRP333</strain>
    </source>
</reference>
<proteinExistence type="predicted"/>
<evidence type="ECO:0000256" key="1">
    <source>
        <dbReference type="SAM" id="MobiDB-lite"/>
    </source>
</evidence>
<comment type="caution">
    <text evidence="2">The sequence shown here is derived from an EMBL/GenBank/DDBJ whole genome shotgun (WGS) entry which is preliminary data.</text>
</comment>
<evidence type="ECO:0000313" key="3">
    <source>
        <dbReference type="Proteomes" id="UP000434957"/>
    </source>
</evidence>